<evidence type="ECO:0000256" key="7">
    <source>
        <dbReference type="ARBA" id="ARBA00022967"/>
    </source>
</evidence>
<keyword evidence="12" id="KW-0969">Cilium</keyword>
<accession>A0A317KZA3</accession>
<dbReference type="InterPro" id="IPR003593">
    <property type="entry name" value="AAA+_ATPase"/>
</dbReference>
<evidence type="ECO:0000256" key="4">
    <source>
        <dbReference type="ARBA" id="ARBA00022741"/>
    </source>
</evidence>
<dbReference type="Pfam" id="PF02874">
    <property type="entry name" value="ATP-synt_ab_N"/>
    <property type="match status" value="1"/>
</dbReference>
<dbReference type="CDD" id="cd01136">
    <property type="entry name" value="ATPase_flagellum-secretory_path_III"/>
    <property type="match status" value="1"/>
</dbReference>
<dbReference type="InterPro" id="IPR005714">
    <property type="entry name" value="ATPase_T3SS_FliI/YscN"/>
</dbReference>
<keyword evidence="12" id="KW-0282">Flagellum</keyword>
<evidence type="ECO:0000256" key="3">
    <source>
        <dbReference type="ARBA" id="ARBA00022490"/>
    </source>
</evidence>
<evidence type="ECO:0000256" key="5">
    <source>
        <dbReference type="ARBA" id="ARBA00022840"/>
    </source>
</evidence>
<sequence length="439" mass="47923">MNIQAILDEIEQIDSYKRFGKVERVVGLLIESRGPKARIGEVCYIHTDKSSEKITAEVIGFDEEKVLLMPYSAVSNISSGCLVEATKQSLSIKVGRSLIGKVIDSTGNQLDGTKLPKGLIDYPTEQAPPNPLSRPRISEPIEVGVKAIDTMLTVGKGQRIGIFAGSGVGKSTLMGMIARNSEADLNVIALIGERGREVNEFIEKDLGEEGLKKSIVVVATSDQSALMRIKGAYTATSISEYFRDLGYQVNLMMDSVTRVAMAQREIGLAIGEPPTTKGYTPSVFALLPSLLERTGTSDKGTITAFYTVLVDGDDFNEPIADTTRGILDGHFILDRKLAGKGQFPAINILQSVSRVMNEIIDPDVLKHVQKIRSVLATYEDNEELIQIGAYKKGSNQLVDEAIQLQPKIVEFLKQRMEENIDREDALKQLKALASGGNSF</sequence>
<dbReference type="EMBL" id="QGTD01000008">
    <property type="protein sequence ID" value="PWU68872.1"/>
    <property type="molecule type" value="Genomic_DNA"/>
</dbReference>
<dbReference type="CDD" id="cd18114">
    <property type="entry name" value="ATP-synt_flagellum-secretory_path_III_C"/>
    <property type="match status" value="1"/>
</dbReference>
<evidence type="ECO:0000256" key="8">
    <source>
        <dbReference type="ARBA" id="ARBA00023065"/>
    </source>
</evidence>
<dbReference type="GO" id="GO:0008564">
    <property type="term" value="F:protein-exporting ATPase activity"/>
    <property type="evidence" value="ECO:0007669"/>
    <property type="project" value="UniProtKB-EC"/>
</dbReference>
<dbReference type="FunFam" id="3.40.50.12240:FF:000002">
    <property type="entry name" value="Flagellum-specific ATP synthase FliI"/>
    <property type="match status" value="1"/>
</dbReference>
<evidence type="ECO:0000313" key="12">
    <source>
        <dbReference type="EMBL" id="PWU68872.1"/>
    </source>
</evidence>
<gene>
    <name evidence="12" type="ORF">DLJ74_10675</name>
</gene>
<dbReference type="NCBIfam" id="TIGR03497">
    <property type="entry name" value="FliI_clade2"/>
    <property type="match status" value="1"/>
</dbReference>
<dbReference type="InterPro" id="IPR004100">
    <property type="entry name" value="ATPase_F1/V1/A1_a/bsu_N"/>
</dbReference>
<dbReference type="NCBIfam" id="TIGR01026">
    <property type="entry name" value="fliI_yscN"/>
    <property type="match status" value="1"/>
</dbReference>
<keyword evidence="3" id="KW-0963">Cytoplasm</keyword>
<dbReference type="InterPro" id="IPR027417">
    <property type="entry name" value="P-loop_NTPase"/>
</dbReference>
<keyword evidence="4" id="KW-0547">Nucleotide-binding</keyword>
<keyword evidence="9" id="KW-0066">ATP synthesis</keyword>
<dbReference type="InterPro" id="IPR040627">
    <property type="entry name" value="T3SS_ATPase_C"/>
</dbReference>
<keyword evidence="2" id="KW-0813">Transport</keyword>
<dbReference type="Pfam" id="PF18269">
    <property type="entry name" value="T3SS_ATPase_C"/>
    <property type="match status" value="1"/>
</dbReference>
<dbReference type="GO" id="GO:0016887">
    <property type="term" value="F:ATP hydrolysis activity"/>
    <property type="evidence" value="ECO:0007669"/>
    <property type="project" value="InterPro"/>
</dbReference>
<dbReference type="PANTHER" id="PTHR15184:SF9">
    <property type="entry name" value="SPI-1 TYPE 3 SECRETION SYSTEM ATPASE"/>
    <property type="match status" value="1"/>
</dbReference>
<dbReference type="Gene3D" id="3.40.50.12240">
    <property type="match status" value="1"/>
</dbReference>
<dbReference type="CDD" id="cd18117">
    <property type="entry name" value="ATP-synt_flagellum-secretory_path_III_N"/>
    <property type="match status" value="1"/>
</dbReference>
<keyword evidence="5" id="KW-0067">ATP-binding</keyword>
<evidence type="ECO:0000259" key="11">
    <source>
        <dbReference type="SMART" id="SM00382"/>
    </source>
</evidence>
<dbReference type="InterPro" id="IPR000194">
    <property type="entry name" value="ATPase_F1/V1/A1_a/bsu_nucl-bd"/>
</dbReference>
<dbReference type="SUPFAM" id="SSF52540">
    <property type="entry name" value="P-loop containing nucleoside triphosphate hydrolases"/>
    <property type="match status" value="1"/>
</dbReference>
<dbReference type="GO" id="GO:0071973">
    <property type="term" value="P:bacterial-type flagellum-dependent cell motility"/>
    <property type="evidence" value="ECO:0007669"/>
    <property type="project" value="InterPro"/>
</dbReference>
<keyword evidence="12" id="KW-0966">Cell projection</keyword>
<protein>
    <submittedName>
        <fullName evidence="12">Flagellar protein export ATPase FliI</fullName>
    </submittedName>
</protein>
<dbReference type="SMART" id="SM00382">
    <property type="entry name" value="AAA"/>
    <property type="match status" value="1"/>
</dbReference>
<dbReference type="GO" id="GO:0005737">
    <property type="term" value="C:cytoplasm"/>
    <property type="evidence" value="ECO:0007669"/>
    <property type="project" value="UniProtKB-SubCell"/>
</dbReference>
<keyword evidence="6" id="KW-0653">Protein transport</keyword>
<dbReference type="GO" id="GO:0005524">
    <property type="term" value="F:ATP binding"/>
    <property type="evidence" value="ECO:0007669"/>
    <property type="project" value="UniProtKB-KW"/>
</dbReference>
<dbReference type="GO" id="GO:0046933">
    <property type="term" value="F:proton-transporting ATP synthase activity, rotational mechanism"/>
    <property type="evidence" value="ECO:0007669"/>
    <property type="project" value="TreeGrafter"/>
</dbReference>
<dbReference type="OrthoDB" id="9803053at2"/>
<evidence type="ECO:0000256" key="9">
    <source>
        <dbReference type="ARBA" id="ARBA00023310"/>
    </source>
</evidence>
<dbReference type="Pfam" id="PF00006">
    <property type="entry name" value="ATP-synt_ab"/>
    <property type="match status" value="1"/>
</dbReference>
<evidence type="ECO:0000313" key="13">
    <source>
        <dbReference type="Proteomes" id="UP000245624"/>
    </source>
</evidence>
<dbReference type="InterPro" id="IPR020003">
    <property type="entry name" value="ATPase_a/bsu_AS"/>
</dbReference>
<dbReference type="GO" id="GO:0030254">
    <property type="term" value="P:protein secretion by the type III secretion system"/>
    <property type="evidence" value="ECO:0007669"/>
    <property type="project" value="InterPro"/>
</dbReference>
<evidence type="ECO:0000256" key="2">
    <source>
        <dbReference type="ARBA" id="ARBA00022448"/>
    </source>
</evidence>
<dbReference type="PANTHER" id="PTHR15184">
    <property type="entry name" value="ATP SYNTHASE"/>
    <property type="match status" value="1"/>
</dbReference>
<dbReference type="InterPro" id="IPR050053">
    <property type="entry name" value="ATPase_alpha/beta_chains"/>
</dbReference>
<comment type="catalytic activity">
    <reaction evidence="10">
        <text>ATP + H2O + cellular proteinSide 1 = ADP + phosphate + cellular proteinSide 2.</text>
        <dbReference type="EC" id="7.4.2.8"/>
    </reaction>
</comment>
<keyword evidence="8" id="KW-0406">Ion transport</keyword>
<keyword evidence="7" id="KW-1278">Translocase</keyword>
<comment type="subcellular location">
    <subcellularLocation>
        <location evidence="1">Cytoplasm</location>
    </subcellularLocation>
</comment>
<dbReference type="Proteomes" id="UP000245624">
    <property type="component" value="Unassembled WGS sequence"/>
</dbReference>
<dbReference type="InterPro" id="IPR022425">
    <property type="entry name" value="FliI_clade2"/>
</dbReference>
<proteinExistence type="predicted"/>
<evidence type="ECO:0000256" key="6">
    <source>
        <dbReference type="ARBA" id="ARBA00022927"/>
    </source>
</evidence>
<reference evidence="12 13" key="1">
    <citation type="submission" date="2018-05" db="EMBL/GenBank/DDBJ databases">
        <title>Genomic analysis of Gracilibacillus dipsosauri DD1 reveals novel features of a salt-tolerant amylase.</title>
        <authorList>
            <person name="Deutch C.E."/>
            <person name="Yang S."/>
        </authorList>
    </citation>
    <scope>NUCLEOTIDE SEQUENCE [LARGE SCALE GENOMIC DNA]</scope>
    <source>
        <strain evidence="12 13">DD1</strain>
    </source>
</reference>
<dbReference type="PROSITE" id="PS00152">
    <property type="entry name" value="ATPASE_ALPHA_BETA"/>
    <property type="match status" value="1"/>
</dbReference>
<feature type="domain" description="AAA+ ATPase" evidence="11">
    <location>
        <begin position="156"/>
        <end position="337"/>
    </location>
</feature>
<evidence type="ECO:0000256" key="1">
    <source>
        <dbReference type="ARBA" id="ARBA00004496"/>
    </source>
</evidence>
<dbReference type="AlphaFoldDB" id="A0A317KZA3"/>
<dbReference type="GO" id="GO:0044780">
    <property type="term" value="P:bacterial-type flagellum assembly"/>
    <property type="evidence" value="ECO:0007669"/>
    <property type="project" value="InterPro"/>
</dbReference>
<organism evidence="12 13">
    <name type="scientific">Gracilibacillus dipsosauri</name>
    <dbReference type="NCBI Taxonomy" id="178340"/>
    <lineage>
        <taxon>Bacteria</taxon>
        <taxon>Bacillati</taxon>
        <taxon>Bacillota</taxon>
        <taxon>Bacilli</taxon>
        <taxon>Bacillales</taxon>
        <taxon>Bacillaceae</taxon>
        <taxon>Gracilibacillus</taxon>
    </lineage>
</organism>
<comment type="caution">
    <text evidence="12">The sequence shown here is derived from an EMBL/GenBank/DDBJ whole genome shotgun (WGS) entry which is preliminary data.</text>
</comment>
<evidence type="ECO:0000256" key="10">
    <source>
        <dbReference type="ARBA" id="ARBA00034006"/>
    </source>
</evidence>
<dbReference type="GO" id="GO:0030257">
    <property type="term" value="C:type III protein secretion system complex"/>
    <property type="evidence" value="ECO:0007669"/>
    <property type="project" value="InterPro"/>
</dbReference>
<keyword evidence="13" id="KW-1185">Reference proteome</keyword>
<dbReference type="RefSeq" id="WP_109984437.1">
    <property type="nucleotide sequence ID" value="NZ_JAJUIE010000001.1"/>
</dbReference>
<name>A0A317KZA3_9BACI</name>